<evidence type="ECO:0008006" key="4">
    <source>
        <dbReference type="Google" id="ProtNLM"/>
    </source>
</evidence>
<evidence type="ECO:0000313" key="2">
    <source>
        <dbReference type="EMBL" id="KAF0727843.1"/>
    </source>
</evidence>
<gene>
    <name evidence="2" type="ORF">Ae201684_014185</name>
</gene>
<dbReference type="AlphaFoldDB" id="A0A6G0WKR6"/>
<organism evidence="2 3">
    <name type="scientific">Aphanomyces euteiches</name>
    <dbReference type="NCBI Taxonomy" id="100861"/>
    <lineage>
        <taxon>Eukaryota</taxon>
        <taxon>Sar</taxon>
        <taxon>Stramenopiles</taxon>
        <taxon>Oomycota</taxon>
        <taxon>Saprolegniomycetes</taxon>
        <taxon>Saprolegniales</taxon>
        <taxon>Verrucalvaceae</taxon>
        <taxon>Aphanomyces</taxon>
    </lineage>
</organism>
<accession>A0A6G0WKR6</accession>
<protein>
    <recommendedName>
        <fullName evidence="4">Amino acid transporter transmembrane domain-containing protein</fullName>
    </recommendedName>
</protein>
<reference evidence="2 3" key="1">
    <citation type="submission" date="2019-07" db="EMBL/GenBank/DDBJ databases">
        <title>Genomics analysis of Aphanomyces spp. identifies a new class of oomycete effector associated with host adaptation.</title>
        <authorList>
            <person name="Gaulin E."/>
        </authorList>
    </citation>
    <scope>NUCLEOTIDE SEQUENCE [LARGE SCALE GENOMIC DNA]</scope>
    <source>
        <strain evidence="2 3">ATCC 201684</strain>
    </source>
</reference>
<proteinExistence type="predicted"/>
<feature type="transmembrane region" description="Helical" evidence="1">
    <location>
        <begin position="15"/>
        <end position="36"/>
    </location>
</feature>
<feature type="transmembrane region" description="Helical" evidence="1">
    <location>
        <begin position="84"/>
        <end position="107"/>
    </location>
</feature>
<dbReference type="Proteomes" id="UP000481153">
    <property type="component" value="Unassembled WGS sequence"/>
</dbReference>
<evidence type="ECO:0000313" key="3">
    <source>
        <dbReference type="Proteomes" id="UP000481153"/>
    </source>
</evidence>
<keyword evidence="1" id="KW-0472">Membrane</keyword>
<sequence>MIVFLSGWFNSTNSISYGQVTWIILMGLLLLPVSLIPTPKEGALVVAAGLLGTVVAGIIALYLLVDNTEPVSKGMSIPKPDVCFKQVASVFGSLVLAYGAGMVIPVLQREQWFV</sequence>
<feature type="transmembrane region" description="Helical" evidence="1">
    <location>
        <begin position="43"/>
        <end position="64"/>
    </location>
</feature>
<dbReference type="VEuPathDB" id="FungiDB:AeMF1_014878"/>
<comment type="caution">
    <text evidence="2">The sequence shown here is derived from an EMBL/GenBank/DDBJ whole genome shotgun (WGS) entry which is preliminary data.</text>
</comment>
<keyword evidence="1" id="KW-0812">Transmembrane</keyword>
<dbReference type="EMBL" id="VJMJ01000187">
    <property type="protein sequence ID" value="KAF0727843.1"/>
    <property type="molecule type" value="Genomic_DNA"/>
</dbReference>
<name>A0A6G0WKR6_9STRA</name>
<keyword evidence="1" id="KW-1133">Transmembrane helix</keyword>
<keyword evidence="3" id="KW-1185">Reference proteome</keyword>
<evidence type="ECO:0000256" key="1">
    <source>
        <dbReference type="SAM" id="Phobius"/>
    </source>
</evidence>